<dbReference type="AlphaFoldDB" id="A0A4P9UQP1"/>
<dbReference type="Proteomes" id="UP000305881">
    <property type="component" value="Chromosome"/>
</dbReference>
<evidence type="ECO:0000313" key="2">
    <source>
        <dbReference type="EMBL" id="QCW83762.1"/>
    </source>
</evidence>
<reference evidence="3" key="1">
    <citation type="journal article" date="2019" name="J. Bacteriol.">
        <title>A Mutagenic Screen Identifies a TonB-Dependent Receptor Required for the Lanthanide Metal Switch in the Type I Methanotroph 'Methylotuvimicrobium buryatense' 5GB1C.</title>
        <authorList>
            <person name="Groom J.D."/>
            <person name="Ford S.M."/>
            <person name="Pesesky M.W."/>
            <person name="Lidstrom M.E."/>
        </authorList>
    </citation>
    <scope>NUCLEOTIDE SEQUENCE [LARGE SCALE GENOMIC DNA]</scope>
    <source>
        <strain evidence="3">5GB1C</strain>
    </source>
</reference>
<dbReference type="EMBL" id="CP035467">
    <property type="protein sequence ID" value="QCW83762.1"/>
    <property type="molecule type" value="Genomic_DNA"/>
</dbReference>
<dbReference type="OrthoDB" id="9792687at2"/>
<dbReference type="RefSeq" id="WP_017842419.1">
    <property type="nucleotide sequence ID" value="NZ_CP035467.1"/>
</dbReference>
<name>A0A4P9UQP1_METBY</name>
<proteinExistence type="predicted"/>
<evidence type="ECO:0000259" key="1">
    <source>
        <dbReference type="Pfam" id="PF18974"/>
    </source>
</evidence>
<gene>
    <name evidence="2" type="ORF">EQU24_17045</name>
</gene>
<dbReference type="InterPro" id="IPR043764">
    <property type="entry name" value="DUF5710"/>
</dbReference>
<dbReference type="STRING" id="675511.GCA_000341735_04041"/>
<keyword evidence="3" id="KW-1185">Reference proteome</keyword>
<feature type="domain" description="DUF5710" evidence="1">
    <location>
        <begin position="5"/>
        <end position="47"/>
    </location>
</feature>
<dbReference type="KEGG" id="mbur:EQU24_17045"/>
<organism evidence="2 3">
    <name type="scientific">Methylotuvimicrobium buryatense</name>
    <name type="common">Methylomicrobium buryatense</name>
    <dbReference type="NCBI Taxonomy" id="95641"/>
    <lineage>
        <taxon>Bacteria</taxon>
        <taxon>Pseudomonadati</taxon>
        <taxon>Pseudomonadota</taxon>
        <taxon>Gammaproteobacteria</taxon>
        <taxon>Methylococcales</taxon>
        <taxon>Methylococcaceae</taxon>
        <taxon>Methylotuvimicrobium</taxon>
    </lineage>
</organism>
<accession>A0A4P9UQP1</accession>
<sequence length="100" mass="10838">MAESKTYLNVPYAQKDAAKALGARWDPAQKKWYVPGNKDISLFSQWQSQEAAPTLNADLGAGSASSIKKSHTTNNPGSGVITYATDKDFVAYSGDEPPWE</sequence>
<protein>
    <recommendedName>
        <fullName evidence="1">DUF5710 domain-containing protein</fullName>
    </recommendedName>
</protein>
<evidence type="ECO:0000313" key="3">
    <source>
        <dbReference type="Proteomes" id="UP000305881"/>
    </source>
</evidence>
<dbReference type="Pfam" id="PF18974">
    <property type="entry name" value="DUF5710"/>
    <property type="match status" value="1"/>
</dbReference>